<dbReference type="InterPro" id="IPR032816">
    <property type="entry name" value="VTT_dom"/>
</dbReference>
<feature type="transmembrane region" description="Helical" evidence="6">
    <location>
        <begin position="143"/>
        <end position="161"/>
    </location>
</feature>
<evidence type="ECO:0000313" key="8">
    <source>
        <dbReference type="EMBL" id="MSN96042.1"/>
    </source>
</evidence>
<dbReference type="Pfam" id="PF09335">
    <property type="entry name" value="VTT_dom"/>
    <property type="match status" value="1"/>
</dbReference>
<comment type="subcellular location">
    <subcellularLocation>
        <location evidence="1 6">Cell membrane</location>
        <topology evidence="1 6">Multi-pass membrane protein</topology>
    </subcellularLocation>
</comment>
<name>A0A6L5WHW8_9BACT</name>
<keyword evidence="2 6" id="KW-1003">Cell membrane</keyword>
<comment type="similarity">
    <text evidence="6">Belongs to the TVP38/TMEM64 family.</text>
</comment>
<proteinExistence type="inferred from homology"/>
<feature type="transmembrane region" description="Helical" evidence="6">
    <location>
        <begin position="74"/>
        <end position="96"/>
    </location>
</feature>
<evidence type="ECO:0000256" key="6">
    <source>
        <dbReference type="RuleBase" id="RU366058"/>
    </source>
</evidence>
<dbReference type="InterPro" id="IPR015414">
    <property type="entry name" value="TMEM64"/>
</dbReference>
<feature type="transmembrane region" description="Helical" evidence="6">
    <location>
        <begin position="12"/>
        <end position="29"/>
    </location>
</feature>
<feature type="transmembrane region" description="Helical" evidence="6">
    <location>
        <begin position="44"/>
        <end position="67"/>
    </location>
</feature>
<dbReference type="Proteomes" id="UP000476338">
    <property type="component" value="Unassembled WGS sequence"/>
</dbReference>
<dbReference type="PANTHER" id="PTHR12677:SF59">
    <property type="entry name" value="GOLGI APPARATUS MEMBRANE PROTEIN TVP38-RELATED"/>
    <property type="match status" value="1"/>
</dbReference>
<accession>A0A6L5WHW8</accession>
<dbReference type="PANTHER" id="PTHR12677">
    <property type="entry name" value="GOLGI APPARATUS MEMBRANE PROTEIN TVP38-RELATED"/>
    <property type="match status" value="1"/>
</dbReference>
<evidence type="ECO:0000256" key="2">
    <source>
        <dbReference type="ARBA" id="ARBA00022475"/>
    </source>
</evidence>
<reference evidence="8 9" key="1">
    <citation type="submission" date="2019-09" db="EMBL/GenBank/DDBJ databases">
        <authorList>
            <person name="Silva M."/>
            <person name="Pereira G."/>
            <person name="Lopes-Da-Costa L."/>
            <person name="Silva E."/>
        </authorList>
    </citation>
    <scope>NUCLEOTIDE SEQUENCE [LARGE SCALE GENOMIC DNA]</scope>
    <source>
        <strain evidence="8 9">FMV-PI01</strain>
    </source>
</reference>
<organism evidence="8 9">
    <name type="scientific">Campylobacter portucalensis</name>
    <dbReference type="NCBI Taxonomy" id="2608384"/>
    <lineage>
        <taxon>Bacteria</taxon>
        <taxon>Pseudomonadati</taxon>
        <taxon>Campylobacterota</taxon>
        <taxon>Epsilonproteobacteria</taxon>
        <taxon>Campylobacterales</taxon>
        <taxon>Campylobacteraceae</taxon>
        <taxon>Campylobacter</taxon>
    </lineage>
</organism>
<feature type="transmembrane region" description="Helical" evidence="6">
    <location>
        <begin position="173"/>
        <end position="190"/>
    </location>
</feature>
<gene>
    <name evidence="8" type="ORF">F1B92_02345</name>
</gene>
<dbReference type="EMBL" id="VWSJ01000006">
    <property type="protein sequence ID" value="MSN96042.1"/>
    <property type="molecule type" value="Genomic_DNA"/>
</dbReference>
<reference evidence="8 9" key="2">
    <citation type="submission" date="2020-03" db="EMBL/GenBank/DDBJ databases">
        <title>Campylobacter portucalensis sp. nov., a new species of Campylobacter isolated from the reproductive tract of bulls.</title>
        <authorList>
            <person name="Silva M.F."/>
            <person name="Pereira G."/>
            <person name="Carneiro C."/>
            <person name="Hemphill A."/>
            <person name="Mateus L."/>
            <person name="Lopes-Da-Costa L."/>
            <person name="Silva E."/>
        </authorList>
    </citation>
    <scope>NUCLEOTIDE SEQUENCE [LARGE SCALE GENOMIC DNA]</scope>
    <source>
        <strain evidence="8 9">FMV-PI01</strain>
    </source>
</reference>
<keyword evidence="4 6" id="KW-1133">Transmembrane helix</keyword>
<evidence type="ECO:0000256" key="4">
    <source>
        <dbReference type="ARBA" id="ARBA00022989"/>
    </source>
</evidence>
<keyword evidence="5 6" id="KW-0472">Membrane</keyword>
<keyword evidence="9" id="KW-1185">Reference proteome</keyword>
<feature type="transmembrane region" description="Helical" evidence="6">
    <location>
        <begin position="116"/>
        <end position="136"/>
    </location>
</feature>
<feature type="domain" description="VTT" evidence="7">
    <location>
        <begin position="59"/>
        <end position="163"/>
    </location>
</feature>
<sequence>MKTIKKEKLFKITALILIILVSILVYLNTKKIENFIVQNQELSIIIYIISWMILPIFLFPVPILAFIGGAMFGLILGTIYTMIGAMINIILMYYIGKFLSLEKLKIKIEDSFMAVLILRFIPIVPYNALNYACGFLKIGLKNYILASFVGIIPGTIILINLGKNVLNFGSKEFNLGVFYLLLLTIISLGLKKWHSQSSLSR</sequence>
<evidence type="ECO:0000259" key="7">
    <source>
        <dbReference type="Pfam" id="PF09335"/>
    </source>
</evidence>
<evidence type="ECO:0000313" key="9">
    <source>
        <dbReference type="Proteomes" id="UP000476338"/>
    </source>
</evidence>
<comment type="caution">
    <text evidence="8">The sequence shown here is derived from an EMBL/GenBank/DDBJ whole genome shotgun (WGS) entry which is preliminary data.</text>
</comment>
<dbReference type="GO" id="GO:0005886">
    <property type="term" value="C:plasma membrane"/>
    <property type="evidence" value="ECO:0007669"/>
    <property type="project" value="UniProtKB-SubCell"/>
</dbReference>
<dbReference type="AlphaFoldDB" id="A0A6L5WHW8"/>
<keyword evidence="3 6" id="KW-0812">Transmembrane</keyword>
<evidence type="ECO:0000256" key="1">
    <source>
        <dbReference type="ARBA" id="ARBA00004651"/>
    </source>
</evidence>
<evidence type="ECO:0000256" key="3">
    <source>
        <dbReference type="ARBA" id="ARBA00022692"/>
    </source>
</evidence>
<evidence type="ECO:0000256" key="5">
    <source>
        <dbReference type="ARBA" id="ARBA00023136"/>
    </source>
</evidence>
<protein>
    <recommendedName>
        <fullName evidence="6">TVP38/TMEM64 family membrane protein</fullName>
    </recommendedName>
</protein>